<dbReference type="Pfam" id="PF07277">
    <property type="entry name" value="SapC"/>
    <property type="match status" value="1"/>
</dbReference>
<reference evidence="2 3" key="1">
    <citation type="submission" date="2017-05" db="EMBL/GenBank/DDBJ databases">
        <authorList>
            <person name="Varghese N."/>
            <person name="Submissions S."/>
        </authorList>
    </citation>
    <scope>NUCLEOTIDE SEQUENCE [LARGE SCALE GENOMIC DNA]</scope>
    <source>
        <strain evidence="2 3">DSM 29506</strain>
    </source>
</reference>
<proteinExistence type="predicted"/>
<name>A0A521E7Y3_9RHOB</name>
<dbReference type="Proteomes" id="UP000316030">
    <property type="component" value="Unassembled WGS sequence"/>
</dbReference>
<protein>
    <submittedName>
        <fullName evidence="2">SapC protein</fullName>
    </submittedName>
</protein>
<accession>A0A521E7Y3</accession>
<evidence type="ECO:0000313" key="3">
    <source>
        <dbReference type="Proteomes" id="UP000316030"/>
    </source>
</evidence>
<evidence type="ECO:0000313" key="2">
    <source>
        <dbReference type="EMBL" id="SMO80019.1"/>
    </source>
</evidence>
<feature type="region of interest" description="Disordered" evidence="1">
    <location>
        <begin position="224"/>
        <end position="249"/>
    </location>
</feature>
<organism evidence="2 3">
    <name type="scientific">Thalassovita litoralis</name>
    <dbReference type="NCBI Taxonomy" id="1010611"/>
    <lineage>
        <taxon>Bacteria</taxon>
        <taxon>Pseudomonadati</taxon>
        <taxon>Pseudomonadota</taxon>
        <taxon>Alphaproteobacteria</taxon>
        <taxon>Rhodobacterales</taxon>
        <taxon>Roseobacteraceae</taxon>
        <taxon>Thalassovita</taxon>
    </lineage>
</organism>
<keyword evidence="3" id="KW-1185">Reference proteome</keyword>
<gene>
    <name evidence="2" type="ORF">SAMN06265173_1155</name>
</gene>
<dbReference type="AlphaFoldDB" id="A0A521E7Y3"/>
<evidence type="ECO:0000256" key="1">
    <source>
        <dbReference type="SAM" id="MobiDB-lite"/>
    </source>
</evidence>
<dbReference type="EMBL" id="FXTO01000015">
    <property type="protein sequence ID" value="SMO80019.1"/>
    <property type="molecule type" value="Genomic_DNA"/>
</dbReference>
<sequence>MFFVPRTDFKPFLATTSFPVLITELASIIGQYVLAFRKGEAGFEPIVLTDIGFGRNLYVRRDGKWMSRYQPLCLQGYPFRLELSEQGKQCLHLAKEHLVSASTPEGHPIFDQDGEYTETVQKYFSILEKMEVAHQRTLRGCHILEQEGLFAEWDLKIRMQQDTDPVGIPGLYKIDPERLLSLSGQKLAYLKDNGILTFALSQPMSMKHVSILMERASYLMRQEAGERKVTRPSGPKPSFDLSDDEMISF</sequence>
<dbReference type="InterPro" id="IPR010836">
    <property type="entry name" value="SapC"/>
</dbReference>